<dbReference type="EMBL" id="GBRH01230381">
    <property type="protein sequence ID" value="JAD67514.1"/>
    <property type="molecule type" value="Transcribed_RNA"/>
</dbReference>
<dbReference type="AlphaFoldDB" id="A0A0A9BTX8"/>
<name>A0A0A9BTX8_ARUDO</name>
<protein>
    <submittedName>
        <fullName evidence="1">Uncharacterized protein</fullName>
    </submittedName>
</protein>
<accession>A0A0A9BTX8</accession>
<sequence length="31" mass="3570">MTLNSVWREYILGKKLAVSYKFLDALSSAHQ</sequence>
<proteinExistence type="predicted"/>
<reference evidence="1" key="1">
    <citation type="submission" date="2014-09" db="EMBL/GenBank/DDBJ databases">
        <authorList>
            <person name="Magalhaes I.L.F."/>
            <person name="Oliveira U."/>
            <person name="Santos F.R."/>
            <person name="Vidigal T.H.D.A."/>
            <person name="Brescovit A.D."/>
            <person name="Santos A.J."/>
        </authorList>
    </citation>
    <scope>NUCLEOTIDE SEQUENCE</scope>
    <source>
        <tissue evidence="1">Shoot tissue taken approximately 20 cm above the soil surface</tissue>
    </source>
</reference>
<reference evidence="1" key="2">
    <citation type="journal article" date="2015" name="Data Brief">
        <title>Shoot transcriptome of the giant reed, Arundo donax.</title>
        <authorList>
            <person name="Barrero R.A."/>
            <person name="Guerrero F.D."/>
            <person name="Moolhuijzen P."/>
            <person name="Goolsby J.A."/>
            <person name="Tidwell J."/>
            <person name="Bellgard S.E."/>
            <person name="Bellgard M.I."/>
        </authorList>
    </citation>
    <scope>NUCLEOTIDE SEQUENCE</scope>
    <source>
        <tissue evidence="1">Shoot tissue taken approximately 20 cm above the soil surface</tissue>
    </source>
</reference>
<organism evidence="1">
    <name type="scientific">Arundo donax</name>
    <name type="common">Giant reed</name>
    <name type="synonym">Donax arundinaceus</name>
    <dbReference type="NCBI Taxonomy" id="35708"/>
    <lineage>
        <taxon>Eukaryota</taxon>
        <taxon>Viridiplantae</taxon>
        <taxon>Streptophyta</taxon>
        <taxon>Embryophyta</taxon>
        <taxon>Tracheophyta</taxon>
        <taxon>Spermatophyta</taxon>
        <taxon>Magnoliopsida</taxon>
        <taxon>Liliopsida</taxon>
        <taxon>Poales</taxon>
        <taxon>Poaceae</taxon>
        <taxon>PACMAD clade</taxon>
        <taxon>Arundinoideae</taxon>
        <taxon>Arundineae</taxon>
        <taxon>Arundo</taxon>
    </lineage>
</organism>
<evidence type="ECO:0000313" key="1">
    <source>
        <dbReference type="EMBL" id="JAD67514.1"/>
    </source>
</evidence>